<dbReference type="InterPro" id="IPR024942">
    <property type="entry name" value="Maturase_MatK_N"/>
</dbReference>
<dbReference type="HAMAP" id="MF_01390">
    <property type="entry name" value="MatK"/>
    <property type="match status" value="1"/>
</dbReference>
<dbReference type="Pfam" id="PF01348">
    <property type="entry name" value="Intron_maturas2"/>
    <property type="match status" value="1"/>
</dbReference>
<evidence type="ECO:0000256" key="3">
    <source>
        <dbReference type="ARBA" id="ARBA00022664"/>
    </source>
</evidence>
<dbReference type="PANTHER" id="PTHR34811:SF1">
    <property type="entry name" value="MATURASE K"/>
    <property type="match status" value="1"/>
</dbReference>
<dbReference type="Pfam" id="PF01824">
    <property type="entry name" value="MatK_N"/>
    <property type="match status" value="1"/>
</dbReference>
<organism evidence="10">
    <name type="scientific">Saccoloma inaequale</name>
    <dbReference type="NCBI Taxonomy" id="262953"/>
    <lineage>
        <taxon>Eukaryota</taxon>
        <taxon>Viridiplantae</taxon>
        <taxon>Streptophyta</taxon>
        <taxon>Embryophyta</taxon>
        <taxon>Tracheophyta</taxon>
        <taxon>Polypodiopsida</taxon>
        <taxon>Polypodiidae</taxon>
        <taxon>Polypodiales</taxon>
        <taxon>Saccolomatineae</taxon>
        <taxon>Saccolomataceae</taxon>
        <taxon>Saccoloma</taxon>
    </lineage>
</organism>
<dbReference type="GO" id="GO:0003723">
    <property type="term" value="F:RNA binding"/>
    <property type="evidence" value="ECO:0007669"/>
    <property type="project" value="UniProtKB-KW"/>
</dbReference>
<dbReference type="GO" id="GO:0008380">
    <property type="term" value="P:RNA splicing"/>
    <property type="evidence" value="ECO:0007669"/>
    <property type="project" value="UniProtKB-UniRule"/>
</dbReference>
<dbReference type="RefSeq" id="YP_009690989.1">
    <property type="nucleotide sequence ID" value="NC_044686.1"/>
</dbReference>
<comment type="subcellular location">
    <subcellularLocation>
        <location evidence="6">Plastid</location>
        <location evidence="6">Chloroplast</location>
    </subcellularLocation>
</comment>
<evidence type="ECO:0000259" key="8">
    <source>
        <dbReference type="Pfam" id="PF01348"/>
    </source>
</evidence>
<feature type="domain" description="Maturase MatK N-terminal" evidence="9">
    <location>
        <begin position="26"/>
        <end position="333"/>
    </location>
</feature>
<accession>A0A5B9RFG6</accession>
<geneLocation type="chloroplast" evidence="10"/>
<evidence type="ECO:0000313" key="10">
    <source>
        <dbReference type="EMBL" id="QEG57769.1"/>
    </source>
</evidence>
<dbReference type="EMBL" id="MK705756">
    <property type="protein sequence ID" value="QEG57769.1"/>
    <property type="molecule type" value="Genomic_DNA"/>
</dbReference>
<dbReference type="GO" id="GO:0008033">
    <property type="term" value="P:tRNA processing"/>
    <property type="evidence" value="ECO:0007669"/>
    <property type="project" value="UniProtKB-KW"/>
</dbReference>
<keyword evidence="5 6" id="KW-0694">RNA-binding</keyword>
<proteinExistence type="inferred from homology"/>
<evidence type="ECO:0000259" key="9">
    <source>
        <dbReference type="Pfam" id="PF01824"/>
    </source>
</evidence>
<evidence type="ECO:0000256" key="2">
    <source>
        <dbReference type="ARBA" id="ARBA00022640"/>
    </source>
</evidence>
<evidence type="ECO:0000256" key="6">
    <source>
        <dbReference type="HAMAP-Rule" id="MF_01390"/>
    </source>
</evidence>
<feature type="domain" description="Domain X" evidence="8">
    <location>
        <begin position="364"/>
        <end position="458"/>
    </location>
</feature>
<dbReference type="InterPro" id="IPR002866">
    <property type="entry name" value="Maturase_MatK"/>
</dbReference>
<evidence type="ECO:0000256" key="7">
    <source>
        <dbReference type="RuleBase" id="RU004226"/>
    </source>
</evidence>
<dbReference type="GO" id="GO:0006397">
    <property type="term" value="P:mRNA processing"/>
    <property type="evidence" value="ECO:0007669"/>
    <property type="project" value="UniProtKB-KW"/>
</dbReference>
<evidence type="ECO:0000256" key="5">
    <source>
        <dbReference type="ARBA" id="ARBA00022884"/>
    </source>
</evidence>
<evidence type="ECO:0000256" key="4">
    <source>
        <dbReference type="ARBA" id="ARBA00022694"/>
    </source>
</evidence>
<gene>
    <name evidence="6 10" type="primary">matK</name>
</gene>
<dbReference type="PANTHER" id="PTHR34811">
    <property type="entry name" value="MATURASE K"/>
    <property type="match status" value="1"/>
</dbReference>
<dbReference type="GeneID" id="41795183"/>
<keyword evidence="4 6" id="KW-0819">tRNA processing</keyword>
<sequence>MKTFYGSLPKFQSEALQKIKGLGINHECFLHPSLLLFKDNLYSIACKQYSARVNVDSIFGMYSMIAAKRLIGGMRQQDYSEIIYSEFDRNQTGGLNTDFYLHMLLETTSLVLEIPFLYRVAFETNIDSKFLQSIHSIFLFLEDRLPNSNHVLDTEIPQNLHLETPIRLFRRRIQDAPFLHLLRLVFHKYRSLCVKISQCRKEKEQKNIDILLRNFYIYEIDSLLLVLWKQVCRSQSRYFVSTDRTNIIRKEGFAYPYGSQLDAANINSYITQSLCIHYGRYKNQSLVACEGTRYFAKKWISCLLVLVESHFHHRAKFNQMPIKLLSNSCISFLDYILIVQLVSKKVGIETTADCYISALSDGEFYPKVPISLVIKAMSKEHFCDSIGRPVRKLAWTTLTDDDILSRFVQIWRFFSSYYSGSVNRDGLRRLRHISRFSCDSTLAGKHKSTTRFLQRRFDSETIKASSVFATPHCSKSQGVWNLSLIRPVLSISSISEIYV</sequence>
<reference evidence="10" key="1">
    <citation type="journal article" date="2019" name="Bot. J. Linn. Soc.">
        <title>Dynamism in plastome structure observed across the phylogenetic tree of ferns.</title>
        <authorList>
            <person name="Lehtonen S."/>
            <person name="Cardenas G.G."/>
        </authorList>
    </citation>
    <scope>NUCLEOTIDE SEQUENCE</scope>
</reference>
<dbReference type="InterPro" id="IPR024937">
    <property type="entry name" value="Domain_X"/>
</dbReference>
<comment type="function">
    <text evidence="6 7">Usually encoded in the trnK tRNA gene intron. Probably assists in splicing its own and other chloroplast group II introns.</text>
</comment>
<dbReference type="GO" id="GO:0009507">
    <property type="term" value="C:chloroplast"/>
    <property type="evidence" value="ECO:0007669"/>
    <property type="project" value="UniProtKB-SubCell"/>
</dbReference>
<keyword evidence="3 6" id="KW-0507">mRNA processing</keyword>
<keyword evidence="2 7" id="KW-0934">Plastid</keyword>
<protein>
    <recommendedName>
        <fullName evidence="6">Maturase K</fullName>
    </recommendedName>
    <alternativeName>
        <fullName evidence="6">Intron maturase</fullName>
    </alternativeName>
</protein>
<comment type="similarity">
    <text evidence="1 6">Belongs to the intron maturase 2 family. MatK subfamily.</text>
</comment>
<evidence type="ECO:0000256" key="1">
    <source>
        <dbReference type="ARBA" id="ARBA00006621"/>
    </source>
</evidence>
<keyword evidence="7 10" id="KW-0150">Chloroplast</keyword>
<name>A0A5B9RFG6_9MONI</name>
<dbReference type="AlphaFoldDB" id="A0A5B9RFG6"/>